<accession>A0ABV6P8X6</accession>
<keyword evidence="2" id="KW-1185">Reference proteome</keyword>
<evidence type="ECO:0000313" key="1">
    <source>
        <dbReference type="EMBL" id="MFC0581525.1"/>
    </source>
</evidence>
<protein>
    <submittedName>
        <fullName evidence="1">ISL3 family transposase</fullName>
    </submittedName>
</protein>
<reference evidence="1 2" key="1">
    <citation type="submission" date="2024-09" db="EMBL/GenBank/DDBJ databases">
        <authorList>
            <person name="Sun Q."/>
            <person name="Mori K."/>
        </authorList>
    </citation>
    <scope>NUCLEOTIDE SEQUENCE [LARGE SCALE GENOMIC DNA]</scope>
    <source>
        <strain evidence="1 2">NCAIM B.02604</strain>
    </source>
</reference>
<evidence type="ECO:0000313" key="2">
    <source>
        <dbReference type="Proteomes" id="UP001589862"/>
    </source>
</evidence>
<feature type="non-terminal residue" evidence="1">
    <location>
        <position position="187"/>
    </location>
</feature>
<name>A0ABV6P8X6_9MICC</name>
<dbReference type="Proteomes" id="UP001589862">
    <property type="component" value="Unassembled WGS sequence"/>
</dbReference>
<comment type="caution">
    <text evidence="1">The sequence shown here is derived from an EMBL/GenBank/DDBJ whole genome shotgun (WGS) entry which is preliminary data.</text>
</comment>
<proteinExistence type="predicted"/>
<dbReference type="InterPro" id="IPR047951">
    <property type="entry name" value="Transpos_ISL3"/>
</dbReference>
<sequence>MAQPTFSRPDFDAFCMLRDSGVTIIGQHITAEQAALECRMVDQDQFCRRCGAEARARDSIVRRVTHVPLGWRPTQLHLRLRRYRCDDCALVWQQDTTSVVAPEAKLSHAAALWALKSVVIDRLSIARVAANLGVSWHTANDAVLDTGRRLLIDEPNRLNGVRVLGVDEHVWRHTRWGNRYVTVVIDL</sequence>
<gene>
    <name evidence="1" type="ORF">ACFFFR_03850</name>
</gene>
<dbReference type="PANTHER" id="PTHR33498:SF1">
    <property type="entry name" value="TRANSPOSASE FOR INSERTION SEQUENCE ELEMENT IS1557"/>
    <property type="match status" value="1"/>
</dbReference>
<dbReference type="PANTHER" id="PTHR33498">
    <property type="entry name" value="TRANSPOSASE FOR INSERTION SEQUENCE ELEMENT IS1557"/>
    <property type="match status" value="1"/>
</dbReference>
<organism evidence="1 2">
    <name type="scientific">Micrococcoides hystricis</name>
    <dbReference type="NCBI Taxonomy" id="1572761"/>
    <lineage>
        <taxon>Bacteria</taxon>
        <taxon>Bacillati</taxon>
        <taxon>Actinomycetota</taxon>
        <taxon>Actinomycetes</taxon>
        <taxon>Micrococcales</taxon>
        <taxon>Micrococcaceae</taxon>
        <taxon>Micrococcoides</taxon>
    </lineage>
</organism>
<dbReference type="EMBL" id="JBHLUB010000006">
    <property type="protein sequence ID" value="MFC0581525.1"/>
    <property type="molecule type" value="Genomic_DNA"/>
</dbReference>